<keyword evidence="4 6" id="KW-1133">Transmembrane helix</keyword>
<feature type="transmembrane region" description="Helical" evidence="6">
    <location>
        <begin position="449"/>
        <end position="467"/>
    </location>
</feature>
<feature type="transmembrane region" description="Helical" evidence="6">
    <location>
        <begin position="474"/>
        <end position="493"/>
    </location>
</feature>
<feature type="transmembrane region" description="Helical" evidence="6">
    <location>
        <begin position="424"/>
        <end position="443"/>
    </location>
</feature>
<evidence type="ECO:0000256" key="5">
    <source>
        <dbReference type="ARBA" id="ARBA00023136"/>
    </source>
</evidence>
<evidence type="ECO:0000256" key="1">
    <source>
        <dbReference type="ARBA" id="ARBA00004651"/>
    </source>
</evidence>
<feature type="transmembrane region" description="Helical" evidence="6">
    <location>
        <begin position="12"/>
        <end position="31"/>
    </location>
</feature>
<feature type="transmembrane region" description="Helical" evidence="6">
    <location>
        <begin position="88"/>
        <end position="105"/>
    </location>
</feature>
<dbReference type="PANTHER" id="PTHR30509:SF40">
    <property type="entry name" value="BLR3852 PROTEIN"/>
    <property type="match status" value="1"/>
</dbReference>
<evidence type="ECO:0000313" key="8">
    <source>
        <dbReference type="Proteomes" id="UP000054740"/>
    </source>
</evidence>
<feature type="transmembrane region" description="Helical" evidence="6">
    <location>
        <begin position="62"/>
        <end position="82"/>
    </location>
</feature>
<name>A0A158G1S7_CABCO</name>
<accession>A0A158G1S7</accession>
<dbReference type="EMBL" id="FCNY02000003">
    <property type="protein sequence ID" value="SAL26046.1"/>
    <property type="molecule type" value="Genomic_DNA"/>
</dbReference>
<dbReference type="GO" id="GO:0005886">
    <property type="term" value="C:plasma membrane"/>
    <property type="evidence" value="ECO:0007669"/>
    <property type="project" value="UniProtKB-SubCell"/>
</dbReference>
<evidence type="ECO:0000256" key="2">
    <source>
        <dbReference type="ARBA" id="ARBA00022475"/>
    </source>
</evidence>
<keyword evidence="3 6" id="KW-0812">Transmembrane</keyword>
<comment type="subcellular location">
    <subcellularLocation>
        <location evidence="1">Cell membrane</location>
        <topology evidence="1">Multi-pass membrane protein</topology>
    </subcellularLocation>
</comment>
<feature type="transmembrane region" description="Helical" evidence="6">
    <location>
        <begin position="505"/>
        <end position="524"/>
    </location>
</feature>
<evidence type="ECO:0000256" key="6">
    <source>
        <dbReference type="SAM" id="Phobius"/>
    </source>
</evidence>
<dbReference type="PANTHER" id="PTHR30509">
    <property type="entry name" value="P-HYDROXYBENZOIC ACID EFFLUX PUMP SUBUNIT-RELATED"/>
    <property type="match status" value="1"/>
</dbReference>
<evidence type="ECO:0000256" key="4">
    <source>
        <dbReference type="ARBA" id="ARBA00022989"/>
    </source>
</evidence>
<dbReference type="Proteomes" id="UP000054740">
    <property type="component" value="Unassembled WGS sequence"/>
</dbReference>
<protein>
    <submittedName>
        <fullName evidence="7">Fusaric acid resistance protein</fullName>
    </submittedName>
</protein>
<feature type="transmembrane region" description="Helical" evidence="6">
    <location>
        <begin position="143"/>
        <end position="165"/>
    </location>
</feature>
<gene>
    <name evidence="7" type="ORF">AWB70_01476</name>
</gene>
<keyword evidence="8" id="KW-1185">Reference proteome</keyword>
<dbReference type="Pfam" id="PF04632">
    <property type="entry name" value="FUSC"/>
    <property type="match status" value="1"/>
</dbReference>
<dbReference type="GO" id="GO:0022857">
    <property type="term" value="F:transmembrane transporter activity"/>
    <property type="evidence" value="ECO:0007669"/>
    <property type="project" value="InterPro"/>
</dbReference>
<sequence length="697" mass="76373">MHLAHWAATDGLVWLHLAKTLTAAFLAMGIAMKLEISTPRTAMATVFILMQPQSGMVLSKSFYRMVGTIVGTIVAVLLGALFPQQPPLYIGAMTLWVALCTAAALRYRNFRWYAFVLAGYTAALIGIPSVTDPNGLFLAALNRSAAVLLAIVCCGVVSAIVLPQWSSTRLRHLRRERFVSFSCFAAQALRGEIDADRFRLKYGEFIDSVIGFEATRAFASFEDPEVRSRSRRLARLNDAFMELCTSLHALHRFSKIGENECVDAYCREFANLLSVDRDAGFVDDATIERRAALVSAFRVRLAGRVEVDRRALERTEDAQALLDFDTAVQLLFGFIAACANYAQTYVSLASRKHVFEETDMKRVFVTNKSVIGMTFLTTCAVLGVIGASWLSSDWPSGGYAIIGAAVVSALGSNSPAPIKFSLQMASGAAIATLAGYLVLGYVYPAIEGFPLLCFVLTPLLGLGAFLATRPRFTGFGLSFCIFFCILGGPDRMIHYAPEALLNDGIALTLSMLACAAAYVFVFPAEKSWRVAALLHDLRAQMKLACAAPLDDLAQMFQSGTHDLISQIRALLPQPTQQYGEALSWILAVLELGHASIEFRSASRDAEALHIVPADWHASTEATMTRLMKLFDSPSPASRDESIRAIDTQSALAVRIMDTMRGSPHEIVPMRRMLARLHFMRRVLLDSDAIFQPPSVSR</sequence>
<keyword evidence="2" id="KW-1003">Cell membrane</keyword>
<organism evidence="7 8">
    <name type="scientific">Caballeronia cordobensis</name>
    <name type="common">Burkholderia cordobensis</name>
    <dbReference type="NCBI Taxonomy" id="1353886"/>
    <lineage>
        <taxon>Bacteria</taxon>
        <taxon>Pseudomonadati</taxon>
        <taxon>Pseudomonadota</taxon>
        <taxon>Betaproteobacteria</taxon>
        <taxon>Burkholderiales</taxon>
        <taxon>Burkholderiaceae</taxon>
        <taxon>Caballeronia</taxon>
    </lineage>
</organism>
<evidence type="ECO:0000313" key="7">
    <source>
        <dbReference type="EMBL" id="SAL26046.1"/>
    </source>
</evidence>
<keyword evidence="5 6" id="KW-0472">Membrane</keyword>
<dbReference type="InterPro" id="IPR006726">
    <property type="entry name" value="PHBA_efflux_AaeB/fusaric-R"/>
</dbReference>
<dbReference type="AlphaFoldDB" id="A0A158G1S7"/>
<feature type="transmembrane region" description="Helical" evidence="6">
    <location>
        <begin position="112"/>
        <end position="131"/>
    </location>
</feature>
<feature type="transmembrane region" description="Helical" evidence="6">
    <location>
        <begin position="396"/>
        <end position="412"/>
    </location>
</feature>
<feature type="transmembrane region" description="Helical" evidence="6">
    <location>
        <begin position="370"/>
        <end position="390"/>
    </location>
</feature>
<proteinExistence type="predicted"/>
<reference evidence="8" key="1">
    <citation type="submission" date="2016-01" db="EMBL/GenBank/DDBJ databases">
        <authorList>
            <person name="Peeters C."/>
        </authorList>
    </citation>
    <scope>NUCLEOTIDE SEQUENCE [LARGE SCALE GENOMIC DNA]</scope>
</reference>
<evidence type="ECO:0000256" key="3">
    <source>
        <dbReference type="ARBA" id="ARBA00022692"/>
    </source>
</evidence>